<comment type="caution">
    <text evidence="2">The sequence shown here is derived from an EMBL/GenBank/DDBJ whole genome shotgun (WGS) entry which is preliminary data.</text>
</comment>
<evidence type="ECO:0000313" key="3">
    <source>
        <dbReference type="Proteomes" id="UP000536179"/>
    </source>
</evidence>
<dbReference type="InterPro" id="IPR013320">
    <property type="entry name" value="ConA-like_dom_sf"/>
</dbReference>
<name>A0A7W5E3C8_9BACT</name>
<keyword evidence="3" id="KW-1185">Reference proteome</keyword>
<gene>
    <name evidence="2" type="ORF">FHS27_005198</name>
</gene>
<dbReference type="Proteomes" id="UP000536179">
    <property type="component" value="Unassembled WGS sequence"/>
</dbReference>
<reference evidence="2 3" key="1">
    <citation type="submission" date="2020-08" db="EMBL/GenBank/DDBJ databases">
        <title>Genomic Encyclopedia of Type Strains, Phase III (KMG-III): the genomes of soil and plant-associated and newly described type strains.</title>
        <authorList>
            <person name="Whitman W."/>
        </authorList>
    </citation>
    <scope>NUCLEOTIDE SEQUENCE [LARGE SCALE GENOMIC DNA]</scope>
    <source>
        <strain evidence="2 3">CECT 8075</strain>
    </source>
</reference>
<dbReference type="Pfam" id="PF13385">
    <property type="entry name" value="Laminin_G_3"/>
    <property type="match status" value="1"/>
</dbReference>
<proteinExistence type="predicted"/>
<dbReference type="AlphaFoldDB" id="A0A7W5E3C8"/>
<accession>A0A7W5E3C8</accession>
<dbReference type="Gene3D" id="2.60.120.200">
    <property type="match status" value="1"/>
</dbReference>
<feature type="region of interest" description="Disordered" evidence="1">
    <location>
        <begin position="64"/>
        <end position="96"/>
    </location>
</feature>
<dbReference type="RefSeq" id="WP_184307926.1">
    <property type="nucleotide sequence ID" value="NZ_JACHXU010000023.1"/>
</dbReference>
<sequence length="611" mass="66709">MTLDPNERFELRRLIVASQDGELSDDERERLDAFVLSPGGAEEAASLLDQLSALEDAPSMRRPAGSCAGVAGNAGTPISDSENASTTVDRGNSAGRDPTKWRGISSWVIATSAAILILSHLSIGALSWSLAQRKTASTINASESTVLPEGTTPVESPDGATSYLVSTTACVWFPSRMSTPKVGQSMRLGETLSLVEGIAELGFGPFGNDRVRIEGPASAFIRPDGALSLQSGALTAEVAGGSPQHFVVDTPMGPVRAANGASMGIVMNLQSMELHVFKGRVIVEAGEEREQESAIELAEGEAVRFTIDSEGEMEIVFHNASATEFASARSMGFDPLKISDEYVSTILEADPVIYWRFEESIADSPKRIANQGNLPGFDAVIHGDVRWRQYASNRVAEFGLSDNSSVIVSEKQWPSKELDEYTVELWMKPTCFHHGTGFCLTSPNPSKNNGYDHGLIFEVGARHWSTLQHLKPNRTRFVHRSPISNDYKTGTYLLSEDVYKVRTWQHWTLRKNGDSLSMLVDGRIVDENRDPSKLSPNLNLVIGQLYPDLSHRPFIGQIDEVAVYERALSDREIKEHYRIGKSAPKSAGASADSLTQMPSIDFRTSPFSDRL</sequence>
<organism evidence="2 3">
    <name type="scientific">Aporhodopirellula rubra</name>
    <dbReference type="NCBI Taxonomy" id="980271"/>
    <lineage>
        <taxon>Bacteria</taxon>
        <taxon>Pseudomonadati</taxon>
        <taxon>Planctomycetota</taxon>
        <taxon>Planctomycetia</taxon>
        <taxon>Pirellulales</taxon>
        <taxon>Pirellulaceae</taxon>
        <taxon>Aporhodopirellula</taxon>
    </lineage>
</organism>
<dbReference type="EMBL" id="JACHXU010000023">
    <property type="protein sequence ID" value="MBB3209358.1"/>
    <property type="molecule type" value="Genomic_DNA"/>
</dbReference>
<dbReference type="SUPFAM" id="SSF49899">
    <property type="entry name" value="Concanavalin A-like lectins/glucanases"/>
    <property type="match status" value="1"/>
</dbReference>
<evidence type="ECO:0000256" key="1">
    <source>
        <dbReference type="SAM" id="MobiDB-lite"/>
    </source>
</evidence>
<protein>
    <submittedName>
        <fullName evidence="2">Uncharacterized protein</fullName>
    </submittedName>
</protein>
<feature type="compositionally biased region" description="Polar residues" evidence="1">
    <location>
        <begin position="76"/>
        <end position="90"/>
    </location>
</feature>
<evidence type="ECO:0000313" key="2">
    <source>
        <dbReference type="EMBL" id="MBB3209358.1"/>
    </source>
</evidence>